<dbReference type="EMBL" id="MDJD01000034">
    <property type="protein sequence ID" value="OEK08168.1"/>
    <property type="molecule type" value="Genomic_DNA"/>
</dbReference>
<dbReference type="RefSeq" id="WP_069829678.1">
    <property type="nucleotide sequence ID" value="NZ_MDJD01000034.1"/>
</dbReference>
<protein>
    <submittedName>
        <fullName evidence="1">Uncharacterized protein</fullName>
    </submittedName>
</protein>
<name>A0A1E5T9Z8_9FLAO</name>
<organism evidence="1 2">
    <name type="scientific">Flavivirga aquatica</name>
    <dbReference type="NCBI Taxonomy" id="1849968"/>
    <lineage>
        <taxon>Bacteria</taxon>
        <taxon>Pseudomonadati</taxon>
        <taxon>Bacteroidota</taxon>
        <taxon>Flavobacteriia</taxon>
        <taxon>Flavobacteriales</taxon>
        <taxon>Flavobacteriaceae</taxon>
        <taxon>Flavivirga</taxon>
    </lineage>
</organism>
<gene>
    <name evidence="1" type="ORF">A8C32_01520</name>
</gene>
<evidence type="ECO:0000313" key="2">
    <source>
        <dbReference type="Proteomes" id="UP000095713"/>
    </source>
</evidence>
<dbReference type="Proteomes" id="UP000095713">
    <property type="component" value="Unassembled WGS sequence"/>
</dbReference>
<dbReference type="OrthoDB" id="1448997at2"/>
<accession>A0A1E5T9Z8</accession>
<keyword evidence="2" id="KW-1185">Reference proteome</keyword>
<sequence length="84" mass="10081">MPHFRLKTKSQDEFNGDILSSKEVFKNIKLPVNLRIAISKKYPKWLFKSNTYSIKYTKNKAIKKHIKLKLQMETKIKLYAFENF</sequence>
<evidence type="ECO:0000313" key="1">
    <source>
        <dbReference type="EMBL" id="OEK08168.1"/>
    </source>
</evidence>
<dbReference type="AlphaFoldDB" id="A0A1E5T9Z8"/>
<comment type="caution">
    <text evidence="1">The sequence shown here is derived from an EMBL/GenBank/DDBJ whole genome shotgun (WGS) entry which is preliminary data.</text>
</comment>
<proteinExistence type="predicted"/>
<reference evidence="1 2" key="1">
    <citation type="submission" date="2016-05" db="EMBL/GenBank/DDBJ databases">
        <title>Draft Genome Sequence of Algibacter sp. Strain SK-16 Isolated from the Surface Water of Aburatsubo Inlet.</title>
        <authorList>
            <person name="Wong S.-K."/>
            <person name="Yoshizawa S."/>
            <person name="Nakajima Y."/>
            <person name="Ogura Y."/>
            <person name="Tetsuya H."/>
            <person name="Hamasaki K."/>
        </authorList>
    </citation>
    <scope>NUCLEOTIDE SEQUENCE [LARGE SCALE GENOMIC DNA]</scope>
    <source>
        <strain evidence="1 2">SK-16</strain>
    </source>
</reference>